<gene>
    <name evidence="2" type="ORF">PMACD_LOCUS1184</name>
</gene>
<accession>A0A821LZ14</accession>
<dbReference type="PANTHER" id="PTHR10174">
    <property type="entry name" value="ALPHA-TOCOPHEROL TRANSFER PROTEIN-RELATED"/>
    <property type="match status" value="1"/>
</dbReference>
<proteinExistence type="predicted"/>
<protein>
    <recommendedName>
        <fullName evidence="1">CRAL-TRIO domain-containing protein</fullName>
    </recommendedName>
</protein>
<dbReference type="InterPro" id="IPR036273">
    <property type="entry name" value="CRAL/TRIO_N_dom_sf"/>
</dbReference>
<dbReference type="GO" id="GO:0016020">
    <property type="term" value="C:membrane"/>
    <property type="evidence" value="ECO:0007669"/>
    <property type="project" value="TreeGrafter"/>
</dbReference>
<dbReference type="InterPro" id="IPR001251">
    <property type="entry name" value="CRAL-TRIO_dom"/>
</dbReference>
<keyword evidence="3" id="KW-1185">Reference proteome</keyword>
<sequence length="309" mass="35892">MNIRPLSPELAEKARLELNEDPKRIQSDIEHIKEWIAKQPHLRARTDDQWLLTFLRGCKYSLERTKEKIDLYYSFRTLAPEMFLQRKHTDTVFQEILASGSCLVLPKKASPVAQSVLIGRPGVLDTEKYKVTDFMAVTNVMQKIMLLEDDNTVVAGARFVMDFENVNMAFFFQMTPTLMKKMSVYSQEAVPLRFKGGHYINVGSGFETIYNMMKRFLNEKTKSRLHVHNKNYEEMYQHIPKEILPVEYGGSGGTIAEIVEYWQKKIAEYSDWLEEDLQFGTDESKRPGKPKSAEEMFGLDGSFRQLEFD</sequence>
<organism evidence="2 3">
    <name type="scientific">Pieris macdunnoughi</name>
    <dbReference type="NCBI Taxonomy" id="345717"/>
    <lineage>
        <taxon>Eukaryota</taxon>
        <taxon>Metazoa</taxon>
        <taxon>Ecdysozoa</taxon>
        <taxon>Arthropoda</taxon>
        <taxon>Hexapoda</taxon>
        <taxon>Insecta</taxon>
        <taxon>Pterygota</taxon>
        <taxon>Neoptera</taxon>
        <taxon>Endopterygota</taxon>
        <taxon>Lepidoptera</taxon>
        <taxon>Glossata</taxon>
        <taxon>Ditrysia</taxon>
        <taxon>Papilionoidea</taxon>
        <taxon>Pieridae</taxon>
        <taxon>Pierinae</taxon>
        <taxon>Pieris</taxon>
    </lineage>
</organism>
<dbReference type="PRINTS" id="PR00180">
    <property type="entry name" value="CRETINALDHBP"/>
</dbReference>
<comment type="caution">
    <text evidence="2">The sequence shown here is derived from an EMBL/GenBank/DDBJ whole genome shotgun (WGS) entry which is preliminary data.</text>
</comment>
<dbReference type="InterPro" id="IPR011074">
    <property type="entry name" value="CRAL/TRIO_N_dom"/>
</dbReference>
<dbReference type="Gene3D" id="1.20.5.1200">
    <property type="entry name" value="Alpha-tocopherol transfer"/>
    <property type="match status" value="1"/>
</dbReference>
<dbReference type="PROSITE" id="PS50191">
    <property type="entry name" value="CRAL_TRIO"/>
    <property type="match status" value="1"/>
</dbReference>
<dbReference type="AlphaFoldDB" id="A0A821LZ14"/>
<evidence type="ECO:0000259" key="1">
    <source>
        <dbReference type="PROSITE" id="PS50191"/>
    </source>
</evidence>
<dbReference type="InterPro" id="IPR036865">
    <property type="entry name" value="CRAL-TRIO_dom_sf"/>
</dbReference>
<dbReference type="GO" id="GO:1902936">
    <property type="term" value="F:phosphatidylinositol bisphosphate binding"/>
    <property type="evidence" value="ECO:0007669"/>
    <property type="project" value="TreeGrafter"/>
</dbReference>
<dbReference type="SUPFAM" id="SSF52087">
    <property type="entry name" value="CRAL/TRIO domain"/>
    <property type="match status" value="1"/>
</dbReference>
<dbReference type="SUPFAM" id="SSF46938">
    <property type="entry name" value="CRAL/TRIO N-terminal domain"/>
    <property type="match status" value="1"/>
</dbReference>
<name>A0A821LZ14_9NEOP</name>
<evidence type="ECO:0000313" key="3">
    <source>
        <dbReference type="Proteomes" id="UP000663880"/>
    </source>
</evidence>
<dbReference type="SMART" id="SM01100">
    <property type="entry name" value="CRAL_TRIO_N"/>
    <property type="match status" value="1"/>
</dbReference>
<reference evidence="2" key="1">
    <citation type="submission" date="2021-02" db="EMBL/GenBank/DDBJ databases">
        <authorList>
            <person name="Steward A R."/>
        </authorList>
    </citation>
    <scope>NUCLEOTIDE SEQUENCE</scope>
</reference>
<dbReference type="Pfam" id="PF00650">
    <property type="entry name" value="CRAL_TRIO"/>
    <property type="match status" value="1"/>
</dbReference>
<dbReference type="SMART" id="SM00516">
    <property type="entry name" value="SEC14"/>
    <property type="match status" value="1"/>
</dbReference>
<dbReference type="Gene3D" id="3.40.525.10">
    <property type="entry name" value="CRAL-TRIO lipid binding domain"/>
    <property type="match status" value="1"/>
</dbReference>
<dbReference type="EMBL" id="CAJOBZ010000002">
    <property type="protein sequence ID" value="CAF4758833.1"/>
    <property type="molecule type" value="Genomic_DNA"/>
</dbReference>
<dbReference type="PANTHER" id="PTHR10174:SF216">
    <property type="entry name" value="CRAL-TRIO DOMAIN-CONTAINING PROTEIN-RELATED"/>
    <property type="match status" value="1"/>
</dbReference>
<evidence type="ECO:0000313" key="2">
    <source>
        <dbReference type="EMBL" id="CAF4758833.1"/>
    </source>
</evidence>
<dbReference type="OrthoDB" id="6682367at2759"/>
<feature type="domain" description="CRAL-TRIO" evidence="1">
    <location>
        <begin position="104"/>
        <end position="256"/>
    </location>
</feature>
<dbReference type="Proteomes" id="UP000663880">
    <property type="component" value="Unassembled WGS sequence"/>
</dbReference>
<dbReference type="CDD" id="cd00170">
    <property type="entry name" value="SEC14"/>
    <property type="match status" value="1"/>
</dbReference>
<dbReference type="Gene3D" id="1.10.8.20">
    <property type="entry name" value="N-terminal domain of phosphatidylinositol transfer protein sec14p"/>
    <property type="match status" value="1"/>
</dbReference>